<dbReference type="Pfam" id="PF13641">
    <property type="entry name" value="Glyco_tranf_2_3"/>
    <property type="match status" value="1"/>
</dbReference>
<dbReference type="Gene3D" id="3.90.550.10">
    <property type="entry name" value="Spore Coat Polysaccharide Biosynthesis Protein SpsA, Chain A"/>
    <property type="match status" value="1"/>
</dbReference>
<feature type="transmembrane region" description="Helical" evidence="4">
    <location>
        <begin position="357"/>
        <end position="385"/>
    </location>
</feature>
<evidence type="ECO:0000256" key="3">
    <source>
        <dbReference type="ARBA" id="ARBA00022679"/>
    </source>
</evidence>
<keyword evidence="3 5" id="KW-0808">Transferase</keyword>
<dbReference type="EMBL" id="SOEZ01000009">
    <property type="protein sequence ID" value="TFB56028.1"/>
    <property type="molecule type" value="Genomic_DNA"/>
</dbReference>
<proteinExistence type="inferred from homology"/>
<sequence>MPDGYRRFYLTVAVKFAIAVAFAVLWTGLALWFSLPWIVDLSRDIGAPAAWIIVALVAYLPGYVVALMAMSLILDRQPPRTVNNPTSPLTIIVAARNEESGMAETIRCIGQSDYAGDVTVILADNGSTDATAEVAVRAAAEFGVSLAVAYESRPGKSYALNTALQLVETPYVITVDADTLLHREALRRLISRLESAPAATVAVAGTVLVRNSRTNLLTRMQEWDYFLGIAAVKRMQGMYQATLVAQGAFSVYRTEQMRAIGGWPDAIGEDIVVTWKLLEQGGRVIFEPTAVAFTDAPARVVLFMRQRARWARGMFEGIRSVPPWRQRRRLAGMIAAINLLIPLLDIGYALIWLPGLVLFVFGYPAIVSAWALTVIPMTLVIYGALRHYQRRWVFGPLGLGVRRNLTGYVAFLVLYQVLCSTASIAGYAQFLAGTSRRWK</sequence>
<keyword evidence="4" id="KW-0472">Membrane</keyword>
<dbReference type="SUPFAM" id="SSF53448">
    <property type="entry name" value="Nucleotide-diphospho-sugar transferases"/>
    <property type="match status" value="1"/>
</dbReference>
<keyword evidence="4" id="KW-0812">Transmembrane</keyword>
<evidence type="ECO:0000256" key="2">
    <source>
        <dbReference type="ARBA" id="ARBA00022676"/>
    </source>
</evidence>
<dbReference type="InterPro" id="IPR029044">
    <property type="entry name" value="Nucleotide-diphossugar_trans"/>
</dbReference>
<feature type="transmembrane region" description="Helical" evidence="4">
    <location>
        <begin position="50"/>
        <end position="74"/>
    </location>
</feature>
<comment type="similarity">
    <text evidence="1">Belongs to the glycosyltransferase 2 family.</text>
</comment>
<evidence type="ECO:0000256" key="1">
    <source>
        <dbReference type="ARBA" id="ARBA00006739"/>
    </source>
</evidence>
<dbReference type="OrthoDB" id="9797391at2"/>
<organism evidence="5 6">
    <name type="scientific">Cryobacterium tagatosivorans</name>
    <dbReference type="NCBI Taxonomy" id="1259199"/>
    <lineage>
        <taxon>Bacteria</taxon>
        <taxon>Bacillati</taxon>
        <taxon>Actinomycetota</taxon>
        <taxon>Actinomycetes</taxon>
        <taxon>Micrococcales</taxon>
        <taxon>Microbacteriaceae</taxon>
        <taxon>Cryobacterium</taxon>
    </lineage>
</organism>
<keyword evidence="2" id="KW-0328">Glycosyltransferase</keyword>
<keyword evidence="6" id="KW-1185">Reference proteome</keyword>
<dbReference type="RefSeq" id="WP_134487257.1">
    <property type="nucleotide sequence ID" value="NZ_SOEZ01000009.1"/>
</dbReference>
<dbReference type="PANTHER" id="PTHR43630:SF1">
    <property type="entry name" value="POLY-BETA-1,6-N-ACETYL-D-GLUCOSAMINE SYNTHASE"/>
    <property type="match status" value="1"/>
</dbReference>
<comment type="caution">
    <text evidence="5">The sequence shown here is derived from an EMBL/GenBank/DDBJ whole genome shotgun (WGS) entry which is preliminary data.</text>
</comment>
<gene>
    <name evidence="5" type="ORF">E3O23_01490</name>
</gene>
<dbReference type="AlphaFoldDB" id="A0A4R8UHD8"/>
<dbReference type="Proteomes" id="UP000297866">
    <property type="component" value="Unassembled WGS sequence"/>
</dbReference>
<feature type="transmembrane region" description="Helical" evidence="4">
    <location>
        <begin position="330"/>
        <end position="351"/>
    </location>
</feature>
<dbReference type="GO" id="GO:0016757">
    <property type="term" value="F:glycosyltransferase activity"/>
    <property type="evidence" value="ECO:0007669"/>
    <property type="project" value="UniProtKB-KW"/>
</dbReference>
<accession>A0A4R8UHD8</accession>
<dbReference type="PANTHER" id="PTHR43630">
    <property type="entry name" value="POLY-BETA-1,6-N-ACETYL-D-GLUCOSAMINE SYNTHASE"/>
    <property type="match status" value="1"/>
</dbReference>
<reference evidence="5 6" key="1">
    <citation type="submission" date="2019-03" db="EMBL/GenBank/DDBJ databases">
        <title>Genomics of glacier-inhabiting Cryobacterium strains.</title>
        <authorList>
            <person name="Liu Q."/>
            <person name="Xin Y.-H."/>
        </authorList>
    </citation>
    <scope>NUCLEOTIDE SEQUENCE [LARGE SCALE GENOMIC DNA]</scope>
    <source>
        <strain evidence="5 6">Sr47</strain>
    </source>
</reference>
<protein>
    <submittedName>
        <fullName evidence="5">Glycosyltransferase family 2 protein</fullName>
    </submittedName>
</protein>
<evidence type="ECO:0000313" key="5">
    <source>
        <dbReference type="EMBL" id="TFB56028.1"/>
    </source>
</evidence>
<name>A0A4R8UHD8_9MICO</name>
<dbReference type="CDD" id="cd06423">
    <property type="entry name" value="CESA_like"/>
    <property type="match status" value="1"/>
</dbReference>
<feature type="transmembrane region" description="Helical" evidence="4">
    <location>
        <begin position="12"/>
        <end position="38"/>
    </location>
</feature>
<evidence type="ECO:0000256" key="4">
    <source>
        <dbReference type="SAM" id="Phobius"/>
    </source>
</evidence>
<keyword evidence="4" id="KW-1133">Transmembrane helix</keyword>
<feature type="transmembrane region" description="Helical" evidence="4">
    <location>
        <begin position="405"/>
        <end position="430"/>
    </location>
</feature>
<evidence type="ECO:0000313" key="6">
    <source>
        <dbReference type="Proteomes" id="UP000297866"/>
    </source>
</evidence>